<name>A0ABN2HM11_9ACTN</name>
<comment type="caution">
    <text evidence="2">The sequence shown here is derived from an EMBL/GenBank/DDBJ whole genome shotgun (WGS) entry which is preliminary data.</text>
</comment>
<evidence type="ECO:0000313" key="3">
    <source>
        <dbReference type="Proteomes" id="UP001499851"/>
    </source>
</evidence>
<dbReference type="Proteomes" id="UP001499851">
    <property type="component" value="Unassembled WGS sequence"/>
</dbReference>
<proteinExistence type="predicted"/>
<keyword evidence="3" id="KW-1185">Reference proteome</keyword>
<gene>
    <name evidence="2" type="ORF">GCM10009830_42110</name>
</gene>
<reference evidence="2 3" key="1">
    <citation type="journal article" date="2019" name="Int. J. Syst. Evol. Microbiol.">
        <title>The Global Catalogue of Microorganisms (GCM) 10K type strain sequencing project: providing services to taxonomists for standard genome sequencing and annotation.</title>
        <authorList>
            <consortium name="The Broad Institute Genomics Platform"/>
            <consortium name="The Broad Institute Genome Sequencing Center for Infectious Disease"/>
            <person name="Wu L."/>
            <person name="Ma J."/>
        </authorList>
    </citation>
    <scope>NUCLEOTIDE SEQUENCE [LARGE SCALE GENOMIC DNA]</scope>
    <source>
        <strain evidence="2 3">JCM 16001</strain>
    </source>
</reference>
<evidence type="ECO:0000313" key="2">
    <source>
        <dbReference type="EMBL" id="GAA1690074.1"/>
    </source>
</evidence>
<feature type="region of interest" description="Disordered" evidence="1">
    <location>
        <begin position="1"/>
        <end position="87"/>
    </location>
</feature>
<organism evidence="2 3">
    <name type="scientific">Glycomyces endophyticus</name>
    <dbReference type="NCBI Taxonomy" id="480996"/>
    <lineage>
        <taxon>Bacteria</taxon>
        <taxon>Bacillati</taxon>
        <taxon>Actinomycetota</taxon>
        <taxon>Actinomycetes</taxon>
        <taxon>Glycomycetales</taxon>
        <taxon>Glycomycetaceae</taxon>
        <taxon>Glycomyces</taxon>
    </lineage>
</organism>
<sequence length="106" mass="10740">MSASRTVIDPSGPRSRCTNQNRSATTSPSGDTGGAGHAPPHDGVAAAVRSPKAIRTAPTDASATSRAGRRSAAHAEGLDTATAQRPKAAHAALTCVLMPPFLRTRA</sequence>
<evidence type="ECO:0000256" key="1">
    <source>
        <dbReference type="SAM" id="MobiDB-lite"/>
    </source>
</evidence>
<dbReference type="EMBL" id="BAAAQF010000022">
    <property type="protein sequence ID" value="GAA1690074.1"/>
    <property type="molecule type" value="Genomic_DNA"/>
</dbReference>
<protein>
    <submittedName>
        <fullName evidence="2">Uncharacterized protein</fullName>
    </submittedName>
</protein>
<feature type="compositionally biased region" description="Polar residues" evidence="1">
    <location>
        <begin position="16"/>
        <end position="30"/>
    </location>
</feature>
<accession>A0ABN2HM11</accession>